<keyword evidence="3" id="KW-0813">Transport</keyword>
<dbReference type="Pfam" id="PF13247">
    <property type="entry name" value="Fer4_11"/>
    <property type="match status" value="1"/>
</dbReference>
<evidence type="ECO:0000256" key="9">
    <source>
        <dbReference type="ARBA" id="ARBA00023014"/>
    </source>
</evidence>
<dbReference type="NCBIfam" id="TIGR02951">
    <property type="entry name" value="DMSO_dmsB"/>
    <property type="match status" value="1"/>
</dbReference>
<keyword evidence="9" id="KW-0411">Iron-sulfur</keyword>
<keyword evidence="5" id="KW-0479">Metal-binding</keyword>
<organism evidence="11 12">
    <name type="scientific">Desulfitobacterium dichloroeliminans (strain LMG P-21439 / DCA1)</name>
    <dbReference type="NCBI Taxonomy" id="871963"/>
    <lineage>
        <taxon>Bacteria</taxon>
        <taxon>Bacillati</taxon>
        <taxon>Bacillota</taxon>
        <taxon>Clostridia</taxon>
        <taxon>Eubacteriales</taxon>
        <taxon>Desulfitobacteriaceae</taxon>
        <taxon>Desulfitobacterium</taxon>
    </lineage>
</organism>
<dbReference type="InterPro" id="IPR017896">
    <property type="entry name" value="4Fe4S_Fe-S-bd"/>
</dbReference>
<dbReference type="InterPro" id="IPR050954">
    <property type="entry name" value="ET_IronSulfur_Cluster-Binding"/>
</dbReference>
<keyword evidence="4" id="KW-0004">4Fe-4S</keyword>
<dbReference type="EMBL" id="CP003344">
    <property type="protein sequence ID" value="AGA70703.1"/>
    <property type="molecule type" value="Genomic_DNA"/>
</dbReference>
<evidence type="ECO:0000256" key="7">
    <source>
        <dbReference type="ARBA" id="ARBA00022982"/>
    </source>
</evidence>
<dbReference type="GO" id="GO:0051539">
    <property type="term" value="F:4 iron, 4 sulfur cluster binding"/>
    <property type="evidence" value="ECO:0007669"/>
    <property type="project" value="UniProtKB-KW"/>
</dbReference>
<evidence type="ECO:0000313" key="12">
    <source>
        <dbReference type="Proteomes" id="UP000010797"/>
    </source>
</evidence>
<dbReference type="PANTHER" id="PTHR43177:SF5">
    <property type="entry name" value="ANAEROBIC DIMETHYL SULFOXIDE REDUCTASE CHAIN B-RELATED"/>
    <property type="match status" value="1"/>
</dbReference>
<dbReference type="GO" id="GO:0046872">
    <property type="term" value="F:metal ion binding"/>
    <property type="evidence" value="ECO:0007669"/>
    <property type="project" value="UniProtKB-KW"/>
</dbReference>
<feature type="domain" description="4Fe-4S ferredoxin-type" evidence="10">
    <location>
        <begin position="4"/>
        <end position="34"/>
    </location>
</feature>
<evidence type="ECO:0000256" key="4">
    <source>
        <dbReference type="ARBA" id="ARBA00022485"/>
    </source>
</evidence>
<dbReference type="CDD" id="cd16371">
    <property type="entry name" value="DMSOR_beta_like"/>
    <property type="match status" value="1"/>
</dbReference>
<feature type="domain" description="4Fe-4S ferredoxin-type" evidence="10">
    <location>
        <begin position="50"/>
        <end position="80"/>
    </location>
</feature>
<evidence type="ECO:0000259" key="10">
    <source>
        <dbReference type="PROSITE" id="PS51379"/>
    </source>
</evidence>
<keyword evidence="7" id="KW-0249">Electron transport</keyword>
<dbReference type="STRING" id="871963.Desdi_3309"/>
<dbReference type="AlphaFoldDB" id="L0FCN1"/>
<proteinExistence type="predicted"/>
<sequence>MAQKGFYYDQTTCIGCKGCQVACKDKNDLEIGVLYRKVYDVETGKYPNPRRLHISMSCNHCDEPKCVANCPTGALEKRKEDGLVIHHYDKCIGCRLCTWSCPYGAPQYKEEVGKIGKCDMCADLLAKGENPACVDSCVMRCLDYGDIDELRQKYGQNADAPALPSSNATMPNIVIKVKEA</sequence>
<keyword evidence="12" id="KW-1185">Reference proteome</keyword>
<dbReference type="PROSITE" id="PS00198">
    <property type="entry name" value="4FE4S_FER_1"/>
    <property type="match status" value="1"/>
</dbReference>
<name>L0FCN1_DESDL</name>
<dbReference type="Gene3D" id="3.30.70.20">
    <property type="match status" value="2"/>
</dbReference>
<evidence type="ECO:0000256" key="1">
    <source>
        <dbReference type="ARBA" id="ARBA00001966"/>
    </source>
</evidence>
<dbReference type="InterPro" id="IPR017900">
    <property type="entry name" value="4Fe4S_Fe_S_CS"/>
</dbReference>
<evidence type="ECO:0000256" key="8">
    <source>
        <dbReference type="ARBA" id="ARBA00023004"/>
    </source>
</evidence>
<evidence type="ECO:0000256" key="5">
    <source>
        <dbReference type="ARBA" id="ARBA00022723"/>
    </source>
</evidence>
<keyword evidence="6" id="KW-0677">Repeat</keyword>
<dbReference type="eggNOG" id="COG0437">
    <property type="taxonomic scope" value="Bacteria"/>
</dbReference>
<comment type="function">
    <text evidence="2">Electron transfer subunit of the terminal reductase during anaerobic growth on various sulfoxide and N-oxide compounds.</text>
</comment>
<evidence type="ECO:0000256" key="2">
    <source>
        <dbReference type="ARBA" id="ARBA00003584"/>
    </source>
</evidence>
<feature type="domain" description="4Fe-4S ferredoxin-type" evidence="10">
    <location>
        <begin position="82"/>
        <end position="111"/>
    </location>
</feature>
<dbReference type="KEGG" id="ddl:Desdi_3309"/>
<evidence type="ECO:0000256" key="3">
    <source>
        <dbReference type="ARBA" id="ARBA00022448"/>
    </source>
</evidence>
<dbReference type="PROSITE" id="PS51379">
    <property type="entry name" value="4FE4S_FER_2"/>
    <property type="match status" value="3"/>
</dbReference>
<reference evidence="12" key="1">
    <citation type="submission" date="2012-02" db="EMBL/GenBank/DDBJ databases">
        <title>Complete sequence of Desulfitobacterium dichloroeliminans LMG P-21439.</title>
        <authorList>
            <person name="Lucas S."/>
            <person name="Han J."/>
            <person name="Lapidus A."/>
            <person name="Cheng J.-F."/>
            <person name="Goodwin L."/>
            <person name="Pitluck S."/>
            <person name="Peters L."/>
            <person name="Ovchinnikova G."/>
            <person name="Teshima H."/>
            <person name="Detter J.C."/>
            <person name="Han C."/>
            <person name="Tapia R."/>
            <person name="Land M."/>
            <person name="Hauser L."/>
            <person name="Kyrpides N."/>
            <person name="Ivanova N."/>
            <person name="Pagani I."/>
            <person name="Kruse T."/>
            <person name="de Vos W.M."/>
            <person name="Boon N."/>
            <person name="Smidt H."/>
            <person name="Woyke T."/>
        </authorList>
    </citation>
    <scope>NUCLEOTIDE SEQUENCE [LARGE SCALE GENOMIC DNA]</scope>
    <source>
        <strain evidence="12">LMG P-21439 / DCA1</strain>
    </source>
</reference>
<dbReference type="InterPro" id="IPR014297">
    <property type="entry name" value="DMSO_DmsB"/>
</dbReference>
<dbReference type="PANTHER" id="PTHR43177">
    <property type="entry name" value="PROTEIN NRFC"/>
    <property type="match status" value="1"/>
</dbReference>
<keyword evidence="8" id="KW-0408">Iron</keyword>
<dbReference type="SUPFAM" id="SSF54862">
    <property type="entry name" value="4Fe-4S ferredoxins"/>
    <property type="match status" value="1"/>
</dbReference>
<accession>L0FCN1</accession>
<dbReference type="OrthoDB" id="9810688at2"/>
<evidence type="ECO:0000256" key="6">
    <source>
        <dbReference type="ARBA" id="ARBA00022737"/>
    </source>
</evidence>
<evidence type="ECO:0000313" key="11">
    <source>
        <dbReference type="EMBL" id="AGA70703.1"/>
    </source>
</evidence>
<dbReference type="RefSeq" id="WP_015263662.1">
    <property type="nucleotide sequence ID" value="NC_019903.1"/>
</dbReference>
<gene>
    <name evidence="11" type="ordered locus">Desdi_3309</name>
</gene>
<dbReference type="HOGENOM" id="CLU_043374_2_0_9"/>
<comment type="cofactor">
    <cofactor evidence="1">
        <name>[4Fe-4S] cluster</name>
        <dbReference type="ChEBI" id="CHEBI:49883"/>
    </cofactor>
</comment>
<dbReference type="Proteomes" id="UP000010797">
    <property type="component" value="Chromosome"/>
</dbReference>
<protein>
    <submittedName>
        <fullName evidence="11">DMSO reductase, iron-sulfur subunit</fullName>
    </submittedName>
</protein>